<comment type="caution">
    <text evidence="2">The sequence shown here is derived from an EMBL/GenBank/DDBJ whole genome shotgun (WGS) entry which is preliminary data.</text>
</comment>
<protein>
    <submittedName>
        <fullName evidence="2">Phage protein, HK97 gp10 family</fullName>
    </submittedName>
</protein>
<dbReference type="RefSeq" id="WP_003464116.1">
    <property type="nucleotide sequence ID" value="NZ_ABDW01000018.1"/>
</dbReference>
<dbReference type="InterPro" id="IPR010064">
    <property type="entry name" value="HK97-gp10_tail"/>
</dbReference>
<accession>B1BUB1</accession>
<evidence type="ECO:0000313" key="3">
    <source>
        <dbReference type="Proteomes" id="UP000005337"/>
    </source>
</evidence>
<organism evidence="2 3">
    <name type="scientific">Clostridium perfringens E str. JGS1987</name>
    <dbReference type="NCBI Taxonomy" id="451755"/>
    <lineage>
        <taxon>Bacteria</taxon>
        <taxon>Bacillati</taxon>
        <taxon>Bacillota</taxon>
        <taxon>Clostridia</taxon>
        <taxon>Eubacteriales</taxon>
        <taxon>Clostridiaceae</taxon>
        <taxon>Clostridium</taxon>
    </lineage>
</organism>
<gene>
    <name evidence="2" type="ORF">AC3_1419</name>
</gene>
<name>B1BUB1_CLOPF</name>
<dbReference type="AlphaFoldDB" id="B1BUB1"/>
<feature type="compositionally biased region" description="Basic and acidic residues" evidence="1">
    <location>
        <begin position="52"/>
        <end position="64"/>
    </location>
</feature>
<evidence type="ECO:0000313" key="2">
    <source>
        <dbReference type="EMBL" id="EDT14711.1"/>
    </source>
</evidence>
<reference evidence="2 3" key="1">
    <citation type="submission" date="2007-07" db="EMBL/GenBank/DDBJ databases">
        <title>Annotation of Clostridium perfringens E str. JGS1987.</title>
        <authorList>
            <person name="Paulsen I."/>
            <person name="Sebastian Y."/>
        </authorList>
    </citation>
    <scope>NUCLEOTIDE SEQUENCE [LARGE SCALE GENOMIC DNA]</scope>
    <source>
        <strain evidence="3">E str. JGS1987</strain>
    </source>
</reference>
<feature type="region of interest" description="Disordered" evidence="1">
    <location>
        <begin position="52"/>
        <end position="76"/>
    </location>
</feature>
<proteinExistence type="predicted"/>
<dbReference type="EMBL" id="ABDW01000018">
    <property type="protein sequence ID" value="EDT14711.1"/>
    <property type="molecule type" value="Genomic_DNA"/>
</dbReference>
<dbReference type="Proteomes" id="UP000005337">
    <property type="component" value="Unassembled WGS sequence"/>
</dbReference>
<evidence type="ECO:0000256" key="1">
    <source>
        <dbReference type="SAM" id="MobiDB-lite"/>
    </source>
</evidence>
<dbReference type="NCBIfam" id="TIGR01725">
    <property type="entry name" value="phge_HK97_gp10"/>
    <property type="match status" value="1"/>
</dbReference>
<sequence>MSSFSMEFTGLEDLIKTVEELGTEQDLEKTNKKVLKECGDLAYKIVQPLIHKSKDNSKSGREGSRPNGHAADNIPAPKFKKIKGRQYVIVGWDKSDNSKYWYMKIEEWGSSQRPPHHSFGKVNKILKKQYDNIAIKEYENLIKKLER</sequence>